<dbReference type="Pfam" id="PF08734">
    <property type="entry name" value="GYD"/>
    <property type="match status" value="1"/>
</dbReference>
<dbReference type="InterPro" id="IPR014845">
    <property type="entry name" value="GYD/TTHA1554"/>
</dbReference>
<sequence>MATFIMLTRLIQGTKAPPKSTDKVRQHLAEQIGQNCPDVEWRSSFAVLGPYDFLDIFTAPGIDAAMRVATTVRASGYAHTEIWGASELHPIDAAVRTSDPLAE</sequence>
<keyword evidence="2" id="KW-1185">Reference proteome</keyword>
<accession>A0A6N1AR43</accession>
<dbReference type="Proteomes" id="UP000509702">
    <property type="component" value="Plasmid unnamed6"/>
</dbReference>
<organism evidence="1 2">
    <name type="scientific">Azospirillum oryzae</name>
    <dbReference type="NCBI Taxonomy" id="286727"/>
    <lineage>
        <taxon>Bacteria</taxon>
        <taxon>Pseudomonadati</taxon>
        <taxon>Pseudomonadota</taxon>
        <taxon>Alphaproteobacteria</taxon>
        <taxon>Rhodospirillales</taxon>
        <taxon>Azospirillaceae</taxon>
        <taxon>Azospirillum</taxon>
    </lineage>
</organism>
<dbReference type="KEGG" id="aoz:HUE56_25580"/>
<protein>
    <submittedName>
        <fullName evidence="1">GYD domain-containing protein</fullName>
    </submittedName>
</protein>
<keyword evidence="1" id="KW-0614">Plasmid</keyword>
<dbReference type="RefSeq" id="WP_149199548.1">
    <property type="nucleotide sequence ID" value="NZ_BSOV01000002.1"/>
</dbReference>
<name>A0A6N1AR43_9PROT</name>
<gene>
    <name evidence="1" type="ORF">HUE56_25580</name>
</gene>
<proteinExistence type="predicted"/>
<dbReference type="EMBL" id="CP054621">
    <property type="protein sequence ID" value="QKS53889.1"/>
    <property type="molecule type" value="Genomic_DNA"/>
</dbReference>
<evidence type="ECO:0000313" key="1">
    <source>
        <dbReference type="EMBL" id="QKS53889.1"/>
    </source>
</evidence>
<dbReference type="AlphaFoldDB" id="A0A6N1AR43"/>
<reference evidence="1 2" key="1">
    <citation type="submission" date="2020-06" db="EMBL/GenBank/DDBJ databases">
        <title>Complete genome of Azosprillum oryzae KACC14407.</title>
        <authorList>
            <person name="Kim M."/>
            <person name="Park Y.-J."/>
            <person name="Shin J.-H."/>
        </authorList>
    </citation>
    <scope>NUCLEOTIDE SEQUENCE [LARGE SCALE GENOMIC DNA]</scope>
    <source>
        <strain evidence="1 2">KACC 14407</strain>
        <plasmid evidence="1 2">unnamed6</plasmid>
    </source>
</reference>
<evidence type="ECO:0000313" key="2">
    <source>
        <dbReference type="Proteomes" id="UP000509702"/>
    </source>
</evidence>
<dbReference type="OrthoDB" id="1550863at2"/>
<geneLocation type="plasmid" evidence="1 2">
    <name>unnamed6</name>
</geneLocation>